<protein>
    <submittedName>
        <fullName evidence="1">Uncharacterized protein</fullName>
    </submittedName>
</protein>
<keyword evidence="2" id="KW-1185">Reference proteome</keyword>
<reference evidence="1 2" key="1">
    <citation type="journal article" date="2018" name="Sci. Rep.">
        <title>Genomic signatures of local adaptation to the degree of environmental predictability in rotifers.</title>
        <authorList>
            <person name="Franch-Gras L."/>
            <person name="Hahn C."/>
            <person name="Garcia-Roger E.M."/>
            <person name="Carmona M.J."/>
            <person name="Serra M."/>
            <person name="Gomez A."/>
        </authorList>
    </citation>
    <scope>NUCLEOTIDE SEQUENCE [LARGE SCALE GENOMIC DNA]</scope>
    <source>
        <strain evidence="1">HYR1</strain>
    </source>
</reference>
<dbReference type="AlphaFoldDB" id="A0A3M7Q2A9"/>
<proteinExistence type="predicted"/>
<accession>A0A3M7Q2A9</accession>
<organism evidence="1 2">
    <name type="scientific">Brachionus plicatilis</name>
    <name type="common">Marine rotifer</name>
    <name type="synonym">Brachionus muelleri</name>
    <dbReference type="NCBI Taxonomy" id="10195"/>
    <lineage>
        <taxon>Eukaryota</taxon>
        <taxon>Metazoa</taxon>
        <taxon>Spiralia</taxon>
        <taxon>Gnathifera</taxon>
        <taxon>Rotifera</taxon>
        <taxon>Eurotatoria</taxon>
        <taxon>Monogononta</taxon>
        <taxon>Pseudotrocha</taxon>
        <taxon>Ploima</taxon>
        <taxon>Brachionidae</taxon>
        <taxon>Brachionus</taxon>
    </lineage>
</organism>
<name>A0A3M7Q2A9_BRAPC</name>
<evidence type="ECO:0000313" key="2">
    <source>
        <dbReference type="Proteomes" id="UP000276133"/>
    </source>
</evidence>
<evidence type="ECO:0000313" key="1">
    <source>
        <dbReference type="EMBL" id="RNA05344.1"/>
    </source>
</evidence>
<comment type="caution">
    <text evidence="1">The sequence shown here is derived from an EMBL/GenBank/DDBJ whole genome shotgun (WGS) entry which is preliminary data.</text>
</comment>
<sequence>MQLRVFMQLLAQISLLKQLITNNISLHSIFLFVWLNFTSYDNLKTGEPSINIFKINNKKKKMELGLTKLNNLNLMESDLM</sequence>
<gene>
    <name evidence="1" type="ORF">BpHYR1_040770</name>
</gene>
<dbReference type="Proteomes" id="UP000276133">
    <property type="component" value="Unassembled WGS sequence"/>
</dbReference>
<dbReference type="EMBL" id="REGN01007762">
    <property type="protein sequence ID" value="RNA05344.1"/>
    <property type="molecule type" value="Genomic_DNA"/>
</dbReference>